<dbReference type="NCBIfam" id="TIGR01736">
    <property type="entry name" value="FGAM_synth_II"/>
    <property type="match status" value="1"/>
</dbReference>
<feature type="binding site" evidence="8">
    <location>
        <position position="535"/>
    </location>
    <ligand>
        <name>substrate</name>
    </ligand>
</feature>
<feature type="binding site" evidence="8">
    <location>
        <position position="122"/>
    </location>
    <ligand>
        <name>Mg(2+)</name>
        <dbReference type="ChEBI" id="CHEBI:18420"/>
        <label>2</label>
    </ligand>
</feature>
<dbReference type="GO" id="GO:0005524">
    <property type="term" value="F:ATP binding"/>
    <property type="evidence" value="ECO:0007669"/>
    <property type="project" value="UniProtKB-UniRule"/>
</dbReference>
<dbReference type="PANTHER" id="PTHR43555">
    <property type="entry name" value="PHOSPHORIBOSYLFORMYLGLYCINAMIDINE SYNTHASE SUBUNIT PURL"/>
    <property type="match status" value="1"/>
</dbReference>
<keyword evidence="4 8" id="KW-0547">Nucleotide-binding</keyword>
<dbReference type="InterPro" id="IPR010074">
    <property type="entry name" value="PRibForGlyAmidine_synth_PurL"/>
</dbReference>
<dbReference type="Pfam" id="PF18072">
    <property type="entry name" value="FGAR-AT_linker"/>
    <property type="match status" value="1"/>
</dbReference>
<dbReference type="Gene3D" id="3.30.1330.10">
    <property type="entry name" value="PurM-like, N-terminal domain"/>
    <property type="match status" value="2"/>
</dbReference>
<feature type="active site" description="Proton acceptor" evidence="8">
    <location>
        <position position="100"/>
    </location>
</feature>
<dbReference type="GO" id="GO:0005737">
    <property type="term" value="C:cytoplasm"/>
    <property type="evidence" value="ECO:0007669"/>
    <property type="project" value="UniProtKB-SubCell"/>
</dbReference>
<dbReference type="UniPathway" id="UPA00074">
    <property type="reaction ID" value="UER00128"/>
</dbReference>
<evidence type="ECO:0000256" key="3">
    <source>
        <dbReference type="ARBA" id="ARBA00022723"/>
    </source>
</evidence>
<feature type="domain" description="PurM-like N-terminal" evidence="9">
    <location>
        <begin position="442"/>
        <end position="556"/>
    </location>
</feature>
<feature type="binding site" evidence="8">
    <location>
        <position position="121"/>
    </location>
    <ligand>
        <name>substrate</name>
    </ligand>
</feature>
<proteinExistence type="inferred from homology"/>
<keyword evidence="2 8" id="KW-0436">Ligase</keyword>
<evidence type="ECO:0000256" key="6">
    <source>
        <dbReference type="ARBA" id="ARBA00022840"/>
    </source>
</evidence>
<dbReference type="InterPro" id="IPR016188">
    <property type="entry name" value="PurM-like_N"/>
</dbReference>
<dbReference type="FunFam" id="3.30.1330.10:FF:000004">
    <property type="entry name" value="Phosphoribosylformylglycinamidine synthase subunit PurL"/>
    <property type="match status" value="1"/>
</dbReference>
<evidence type="ECO:0000256" key="2">
    <source>
        <dbReference type="ARBA" id="ARBA00022598"/>
    </source>
</evidence>
<keyword evidence="3 8" id="KW-0479">Metal-binding</keyword>
<feature type="binding site" evidence="8">
    <location>
        <position position="57"/>
    </location>
    <ligand>
        <name>ATP</name>
        <dbReference type="ChEBI" id="CHEBI:30616"/>
    </ligand>
</feature>
<feature type="binding site" evidence="8">
    <location>
        <position position="245"/>
    </location>
    <ligand>
        <name>substrate</name>
    </ligand>
</feature>
<dbReference type="EC" id="6.3.5.3" evidence="8"/>
<sequence length="725" mass="78353">MITFTEPTEQDILNEKLYADMGLTDSEYDKVVEILGRQPNYTETGIFSVMWSEHCSYKHSKPFLKQFPTTGDRVLMGPGEGAGVVDIGDNQAVVFKVESHNHPSAVEPYQGAATGVGGIIRDIVSIGARPIGLLNSLRFGELSEPNNRRLLRGVVAGIGGYGNCIGIPTVSGEVEFDPSYDGNPLVNAMCVGTIDHDKIQKGTAKGIGNKVIYVGLKTGRDGIHGATFASEELTDESESKRPSVQIGDPFTGKKLMEATLDAIRQPELVGIQDMGAAGLTSSSAEMAAKGESGIALHLDQVPVREEGITPYEMMLSETQERMLLVVEAGSEDKFLDMFEGYELDAAVIGEVTDTDHLELFFHDEKYADIPVQPLSDEAPVYILQGEAPTQDETPYSYSDQDLNKVFDALIGHPTHGSKRYIYEQYDNQVGANTVQKSGFGSGVVRVEGTDKAIAMAIDGKSRYVYADPLNGGKEAVAQTFRSIISTGALPLAMTDCLNYGSPEKPEIYHQLEASTRGMAEACEMLSTPVVSGNVSLYNESKGTILPTPVIGMVGLIEDVNFMAGVEISAGDAVYLVGETTKSFAGSQIEKLIDNDIRKQTRDIDLELEYARGMDLRGRLINGEVKKIAPVGRGGIAIKLAQLSAFHHLGMKVEIDLDGEDLFAENASRYIVIAPAGLDIRDGKEIGRLTDEGFHIGTHDLTIDRSIDAISNTWEGAIPQCMTSTD</sequence>
<dbReference type="NCBIfam" id="NF002290">
    <property type="entry name" value="PRK01213.1"/>
    <property type="match status" value="1"/>
</dbReference>
<protein>
    <recommendedName>
        <fullName evidence="8">Phosphoribosylformylglycinamidine synthase subunit PurL</fullName>
        <shortName evidence="8">FGAM synthase</shortName>
        <ecNumber evidence="8">6.3.5.3</ecNumber>
    </recommendedName>
    <alternativeName>
        <fullName evidence="8">Formylglycinamide ribonucleotide amidotransferase subunit II</fullName>
        <shortName evidence="8">FGAR amidotransferase II</shortName>
        <shortName evidence="8">FGAR-AT II</shortName>
    </alternativeName>
    <alternativeName>
        <fullName evidence="8">Glutamine amidotransferase PurL</fullName>
    </alternativeName>
    <alternativeName>
        <fullName evidence="8">Phosphoribosylformylglycinamidine synthase subunit II</fullName>
    </alternativeName>
</protein>
<feature type="binding site" evidence="8">
    <location>
        <position position="533"/>
    </location>
    <ligand>
        <name>Mg(2+)</name>
        <dbReference type="ChEBI" id="CHEBI:18420"/>
        <label>1</label>
    </ligand>
</feature>
<evidence type="ECO:0000256" key="7">
    <source>
        <dbReference type="ARBA" id="ARBA00022842"/>
    </source>
</evidence>
<evidence type="ECO:0000313" key="12">
    <source>
        <dbReference type="EMBL" id="OZT78513.1"/>
    </source>
</evidence>
<feature type="binding site" evidence="8">
    <location>
        <position position="532"/>
    </location>
    <ligand>
        <name>ATP</name>
        <dbReference type="ChEBI" id="CHEBI:30616"/>
    </ligand>
</feature>
<comment type="caution">
    <text evidence="8">Lacks conserved residue(s) required for the propagation of feature annotation.</text>
</comment>
<dbReference type="EMBL" id="NPEZ01000001">
    <property type="protein sequence ID" value="OZT78513.1"/>
    <property type="molecule type" value="Genomic_DNA"/>
</dbReference>
<dbReference type="CDD" id="cd02204">
    <property type="entry name" value="PurL_repeat2"/>
    <property type="match status" value="1"/>
</dbReference>
<dbReference type="InterPro" id="IPR041609">
    <property type="entry name" value="PurL_linker"/>
</dbReference>
<comment type="catalytic activity">
    <reaction evidence="8">
        <text>N(2)-formyl-N(1)-(5-phospho-beta-D-ribosyl)glycinamide + L-glutamine + ATP + H2O = 2-formamido-N(1)-(5-O-phospho-beta-D-ribosyl)acetamidine + L-glutamate + ADP + phosphate + H(+)</text>
        <dbReference type="Rhea" id="RHEA:17129"/>
        <dbReference type="ChEBI" id="CHEBI:15377"/>
        <dbReference type="ChEBI" id="CHEBI:15378"/>
        <dbReference type="ChEBI" id="CHEBI:29985"/>
        <dbReference type="ChEBI" id="CHEBI:30616"/>
        <dbReference type="ChEBI" id="CHEBI:43474"/>
        <dbReference type="ChEBI" id="CHEBI:58359"/>
        <dbReference type="ChEBI" id="CHEBI:147286"/>
        <dbReference type="ChEBI" id="CHEBI:147287"/>
        <dbReference type="ChEBI" id="CHEBI:456216"/>
        <dbReference type="EC" id="6.3.5.3"/>
    </reaction>
</comment>
<evidence type="ECO:0000259" key="9">
    <source>
        <dbReference type="Pfam" id="PF00586"/>
    </source>
</evidence>
<comment type="subcellular location">
    <subcellularLocation>
        <location evidence="8">Cytoplasm</location>
    </subcellularLocation>
</comment>
<evidence type="ECO:0000256" key="8">
    <source>
        <dbReference type="HAMAP-Rule" id="MF_00420"/>
    </source>
</evidence>
<feature type="domain" description="Phosphoribosylformylglycinamidine synthase linker" evidence="11">
    <location>
        <begin position="14"/>
        <end position="58"/>
    </location>
</feature>
<gene>
    <name evidence="8" type="primary">purL</name>
    <name evidence="12" type="ORF">CFN03_04325</name>
</gene>
<feature type="domain" description="PurM-like N-terminal" evidence="9">
    <location>
        <begin position="79"/>
        <end position="194"/>
    </location>
</feature>
<reference evidence="12 13" key="1">
    <citation type="submission" date="2017-07" db="EMBL/GenBank/DDBJ databases">
        <title>Shotgun whole genome sequences of three halophilic bacterial isolates.</title>
        <authorList>
            <person name="Pozzo T."/>
            <person name="Higdon S.M."/>
            <person name="Quillaguaman J."/>
        </authorList>
    </citation>
    <scope>NUCLEOTIDE SEQUENCE [LARGE SCALE GENOMIC DNA]</scope>
    <source>
        <strain evidence="12 13">BU-1</strain>
    </source>
</reference>
<dbReference type="HAMAP" id="MF_00420">
    <property type="entry name" value="PurL_2"/>
    <property type="match status" value="1"/>
</dbReference>
<dbReference type="GO" id="GO:0000287">
    <property type="term" value="F:magnesium ion binding"/>
    <property type="evidence" value="ECO:0007669"/>
    <property type="project" value="UniProtKB-UniRule"/>
</dbReference>
<dbReference type="InterPro" id="IPR036676">
    <property type="entry name" value="PurM-like_C_sf"/>
</dbReference>
<comment type="pathway">
    <text evidence="8">Purine metabolism; IMP biosynthesis via de novo pathway; 5-amino-1-(5-phospho-D-ribosyl)imidazole from N(2)-formyl-N(1)-(5-phospho-D-ribosyl)glycinamide: step 1/2.</text>
</comment>
<dbReference type="Proteomes" id="UP000216682">
    <property type="component" value="Unassembled WGS sequence"/>
</dbReference>
<dbReference type="PANTHER" id="PTHR43555:SF1">
    <property type="entry name" value="PHOSPHORIBOSYLFORMYLGLYCINAMIDINE SYNTHASE SUBUNIT PURL"/>
    <property type="match status" value="1"/>
</dbReference>
<feature type="domain" description="PurM-like C-terminal" evidence="10">
    <location>
        <begin position="207"/>
        <end position="360"/>
    </location>
</feature>
<dbReference type="GO" id="GO:0006189">
    <property type="term" value="P:'de novo' IMP biosynthetic process"/>
    <property type="evidence" value="ECO:0007669"/>
    <property type="project" value="UniProtKB-UniRule"/>
</dbReference>
<evidence type="ECO:0000313" key="13">
    <source>
        <dbReference type="Proteomes" id="UP000216682"/>
    </source>
</evidence>
<keyword evidence="1 8" id="KW-0963">Cytoplasm</keyword>
<feature type="binding site" evidence="8">
    <location>
        <position position="273"/>
    </location>
    <ligand>
        <name>Mg(2+)</name>
        <dbReference type="ChEBI" id="CHEBI:18420"/>
        <label>2</label>
    </ligand>
</feature>
<feature type="binding site" evidence="8">
    <location>
        <position position="495"/>
    </location>
    <ligand>
        <name>ATP</name>
        <dbReference type="ChEBI" id="CHEBI:30616"/>
    </ligand>
</feature>
<dbReference type="CDD" id="cd02203">
    <property type="entry name" value="PurL_repeat1"/>
    <property type="match status" value="1"/>
</dbReference>
<dbReference type="AlphaFoldDB" id="A0A265EAA1"/>
<dbReference type="PIRSF" id="PIRSF001587">
    <property type="entry name" value="FGAM_synthase_II"/>
    <property type="match status" value="1"/>
</dbReference>
<comment type="function">
    <text evidence="8">Part of the phosphoribosylformylglycinamidine synthase complex involved in the purines biosynthetic pathway. Catalyzes the ATP-dependent conversion of formylglycinamide ribonucleotide (FGAR) and glutamine to yield formylglycinamidine ribonucleotide (FGAM) and glutamate. The FGAM synthase complex is composed of three subunits. PurQ produces an ammonia molecule by converting glutamine to glutamate. PurL transfers the ammonia molecule to FGAR to form FGAM in an ATP-dependent manner. PurS interacts with PurQ and PurL and is thought to assist in the transfer of the ammonia molecule from PurQ to PurL.</text>
</comment>
<dbReference type="Pfam" id="PF00586">
    <property type="entry name" value="AIRS"/>
    <property type="match status" value="2"/>
</dbReference>
<accession>A0A265EAA1</accession>
<evidence type="ECO:0000256" key="5">
    <source>
        <dbReference type="ARBA" id="ARBA00022755"/>
    </source>
</evidence>
<comment type="caution">
    <text evidence="12">The sequence shown here is derived from an EMBL/GenBank/DDBJ whole genome shotgun (WGS) entry which is preliminary data.</text>
</comment>
<keyword evidence="6 8" id="KW-0067">ATP-binding</keyword>
<feature type="binding site" evidence="8">
    <location>
        <begin position="99"/>
        <end position="102"/>
    </location>
    <ligand>
        <name>substrate</name>
    </ligand>
</feature>
<dbReference type="Pfam" id="PF02769">
    <property type="entry name" value="AIRS_C"/>
    <property type="match status" value="2"/>
</dbReference>
<dbReference type="SUPFAM" id="SSF56042">
    <property type="entry name" value="PurM C-terminal domain-like"/>
    <property type="match status" value="2"/>
</dbReference>
<dbReference type="RefSeq" id="WP_094905905.1">
    <property type="nucleotide sequence ID" value="NZ_NPEZ01000001.1"/>
</dbReference>
<dbReference type="InterPro" id="IPR036921">
    <property type="entry name" value="PurM-like_N_sf"/>
</dbReference>
<dbReference type="InterPro" id="IPR010918">
    <property type="entry name" value="PurM-like_C_dom"/>
</dbReference>
<organism evidence="12 13">
    <name type="scientific">Salinicoccus roseus</name>
    <dbReference type="NCBI Taxonomy" id="45670"/>
    <lineage>
        <taxon>Bacteria</taxon>
        <taxon>Bacillati</taxon>
        <taxon>Bacillota</taxon>
        <taxon>Bacilli</taxon>
        <taxon>Bacillales</taxon>
        <taxon>Staphylococcaceae</taxon>
        <taxon>Salinicoccus</taxon>
    </lineage>
</organism>
<keyword evidence="5 8" id="KW-0658">Purine biosynthesis</keyword>
<dbReference type="SUPFAM" id="SSF55326">
    <property type="entry name" value="PurM N-terminal domain-like"/>
    <property type="match status" value="2"/>
</dbReference>
<comment type="similarity">
    <text evidence="8">Belongs to the FGAMS family.</text>
</comment>
<name>A0A265EAA1_9STAP</name>
<feature type="binding site" evidence="8">
    <location>
        <position position="98"/>
    </location>
    <ligand>
        <name>Mg(2+)</name>
        <dbReference type="ChEBI" id="CHEBI:18420"/>
        <label>1</label>
    </ligand>
</feature>
<evidence type="ECO:0000256" key="1">
    <source>
        <dbReference type="ARBA" id="ARBA00022490"/>
    </source>
</evidence>
<feature type="active site" evidence="8">
    <location>
        <position position="54"/>
    </location>
</feature>
<evidence type="ECO:0000259" key="11">
    <source>
        <dbReference type="Pfam" id="PF18072"/>
    </source>
</evidence>
<dbReference type="Gene3D" id="3.90.650.10">
    <property type="entry name" value="PurM-like C-terminal domain"/>
    <property type="match status" value="2"/>
</dbReference>
<feature type="domain" description="PurM-like C-terminal" evidence="10">
    <location>
        <begin position="569"/>
        <end position="676"/>
    </location>
</feature>
<feature type="binding site" evidence="8">
    <location>
        <position position="96"/>
    </location>
    <ligand>
        <name>ATP</name>
        <dbReference type="ChEBI" id="CHEBI:30616"/>
    </ligand>
</feature>
<keyword evidence="7 8" id="KW-0460">Magnesium</keyword>
<evidence type="ECO:0000256" key="4">
    <source>
        <dbReference type="ARBA" id="ARBA00022741"/>
    </source>
</evidence>
<dbReference type="GO" id="GO:0004642">
    <property type="term" value="F:phosphoribosylformylglycinamidine synthase activity"/>
    <property type="evidence" value="ECO:0007669"/>
    <property type="project" value="UniProtKB-UniRule"/>
</dbReference>
<comment type="subunit">
    <text evidence="8">Monomer. Part of the FGAM synthase complex composed of 1 PurL, 1 PurQ and 2 PurS subunits.</text>
</comment>
<evidence type="ECO:0000259" key="10">
    <source>
        <dbReference type="Pfam" id="PF02769"/>
    </source>
</evidence>